<evidence type="ECO:0000313" key="1">
    <source>
        <dbReference type="EMBL" id="KAK5918719.1"/>
    </source>
</evidence>
<name>A0AAN8DAW9_CHAGU</name>
<dbReference type="Proteomes" id="UP001331515">
    <property type="component" value="Unassembled WGS sequence"/>
</dbReference>
<organism evidence="1 2">
    <name type="scientific">Champsocephalus gunnari</name>
    <name type="common">Mackerel icefish</name>
    <dbReference type="NCBI Taxonomy" id="52237"/>
    <lineage>
        <taxon>Eukaryota</taxon>
        <taxon>Metazoa</taxon>
        <taxon>Chordata</taxon>
        <taxon>Craniata</taxon>
        <taxon>Vertebrata</taxon>
        <taxon>Euteleostomi</taxon>
        <taxon>Actinopterygii</taxon>
        <taxon>Neopterygii</taxon>
        <taxon>Teleostei</taxon>
        <taxon>Neoteleostei</taxon>
        <taxon>Acanthomorphata</taxon>
        <taxon>Eupercaria</taxon>
        <taxon>Perciformes</taxon>
        <taxon>Notothenioidei</taxon>
        <taxon>Channichthyidae</taxon>
        <taxon>Champsocephalus</taxon>
    </lineage>
</organism>
<accession>A0AAN8DAW9</accession>
<keyword evidence="2" id="KW-1185">Reference proteome</keyword>
<reference evidence="1 2" key="1">
    <citation type="journal article" date="2023" name="Mol. Biol. Evol.">
        <title>Genomics of Secondarily Temperate Adaptation in the Only Non-Antarctic Icefish.</title>
        <authorList>
            <person name="Rivera-Colon A.G."/>
            <person name="Rayamajhi N."/>
            <person name="Minhas B.F."/>
            <person name="Madrigal G."/>
            <person name="Bilyk K.T."/>
            <person name="Yoon V."/>
            <person name="Hune M."/>
            <person name="Gregory S."/>
            <person name="Cheng C.H.C."/>
            <person name="Catchen J.M."/>
        </authorList>
    </citation>
    <scope>NUCLEOTIDE SEQUENCE [LARGE SCALE GENOMIC DNA]</scope>
    <source>
        <tissue evidence="1">White muscle</tissue>
    </source>
</reference>
<proteinExistence type="predicted"/>
<evidence type="ECO:0000313" key="2">
    <source>
        <dbReference type="Proteomes" id="UP001331515"/>
    </source>
</evidence>
<dbReference type="EMBL" id="JAURVH010001525">
    <property type="protein sequence ID" value="KAK5918719.1"/>
    <property type="molecule type" value="Genomic_DNA"/>
</dbReference>
<sequence>MVAGRSHVAAGPPADSLLLTMPVPHQDPVLLLHHQDNGSQPSDKVAVTTPVPCPVPGVLSGPSSFQRVFNSWGVCASSFQRQL</sequence>
<protein>
    <submittedName>
        <fullName evidence="1">Uncharacterized protein</fullName>
    </submittedName>
</protein>
<gene>
    <name evidence="1" type="ORF">CgunFtcFv8_003456</name>
</gene>
<comment type="caution">
    <text evidence="1">The sequence shown here is derived from an EMBL/GenBank/DDBJ whole genome shotgun (WGS) entry which is preliminary data.</text>
</comment>
<dbReference type="AlphaFoldDB" id="A0AAN8DAW9"/>